<dbReference type="WBParaSite" id="EVEC_0000258501-mRNA-1">
    <property type="protein sequence ID" value="EVEC_0000258501-mRNA-1"/>
    <property type="gene ID" value="EVEC_0000258501"/>
</dbReference>
<dbReference type="EMBL" id="UXUI01007353">
    <property type="protein sequence ID" value="VDD87150.1"/>
    <property type="molecule type" value="Genomic_DNA"/>
</dbReference>
<keyword evidence="4" id="KW-0636">Prenylation</keyword>
<dbReference type="SUPFAM" id="SSF52540">
    <property type="entry name" value="P-loop containing nucleoside triphosphate hydrolases"/>
    <property type="match status" value="1"/>
</dbReference>
<reference evidence="7" key="1">
    <citation type="submission" date="2017-02" db="UniProtKB">
        <authorList>
            <consortium name="WormBaseParasite"/>
        </authorList>
    </citation>
    <scope>IDENTIFICATION</scope>
</reference>
<comment type="similarity">
    <text evidence="1">Belongs to the small GTPase superfamily. Rab family.</text>
</comment>
<dbReference type="GO" id="GO:0005525">
    <property type="term" value="F:GTP binding"/>
    <property type="evidence" value="ECO:0007669"/>
    <property type="project" value="UniProtKB-KW"/>
</dbReference>
<dbReference type="SMART" id="SM00173">
    <property type="entry name" value="RAS"/>
    <property type="match status" value="1"/>
</dbReference>
<evidence type="ECO:0000256" key="4">
    <source>
        <dbReference type="ARBA" id="ARBA00023289"/>
    </source>
</evidence>
<evidence type="ECO:0000256" key="2">
    <source>
        <dbReference type="ARBA" id="ARBA00022741"/>
    </source>
</evidence>
<dbReference type="STRING" id="51028.A0A0N4UYD5"/>
<gene>
    <name evidence="5" type="ORF">EVEC_LOCUS2293</name>
</gene>
<dbReference type="SMART" id="SM00175">
    <property type="entry name" value="RAB"/>
    <property type="match status" value="1"/>
</dbReference>
<dbReference type="AlphaFoldDB" id="A0A0N4UYD5"/>
<evidence type="ECO:0000313" key="7">
    <source>
        <dbReference type="WBParaSite" id="EVEC_0000258501-mRNA-1"/>
    </source>
</evidence>
<evidence type="ECO:0000313" key="6">
    <source>
        <dbReference type="Proteomes" id="UP000274131"/>
    </source>
</evidence>
<dbReference type="InterPro" id="IPR050305">
    <property type="entry name" value="Small_GTPase_Rab"/>
</dbReference>
<dbReference type="InterPro" id="IPR001806">
    <property type="entry name" value="Small_GTPase"/>
</dbReference>
<sequence>MYYLGSAGHKPFKKSKKMGRGQKMSLKYGTAHGVILCYDMTCKESLNSIHRWIEDVSRNADVGIAKVLVATKADLKEDRLVSEEEGAALAEAEGMCFFLETSSKENINVEEAFLKLTSQLLKKHGGTMLLKSGGDKVNISLNTSNVSSWSSCCYFM</sequence>
<dbReference type="PANTHER" id="PTHR47980">
    <property type="entry name" value="LD44762P"/>
    <property type="match status" value="1"/>
</dbReference>
<evidence type="ECO:0000256" key="1">
    <source>
        <dbReference type="ARBA" id="ARBA00006270"/>
    </source>
</evidence>
<protein>
    <submittedName>
        <fullName evidence="7">Ras-related protein Rab-18</fullName>
    </submittedName>
</protein>
<reference evidence="5 6" key="2">
    <citation type="submission" date="2018-10" db="EMBL/GenBank/DDBJ databases">
        <authorList>
            <consortium name="Pathogen Informatics"/>
        </authorList>
    </citation>
    <scope>NUCLEOTIDE SEQUENCE [LARGE SCALE GENOMIC DNA]</scope>
</reference>
<accession>A0A0N4UYD5</accession>
<evidence type="ECO:0000256" key="3">
    <source>
        <dbReference type="ARBA" id="ARBA00023134"/>
    </source>
</evidence>
<dbReference type="PROSITE" id="PS51419">
    <property type="entry name" value="RAB"/>
    <property type="match status" value="1"/>
</dbReference>
<keyword evidence="4" id="KW-0449">Lipoprotein</keyword>
<keyword evidence="6" id="KW-1185">Reference proteome</keyword>
<keyword evidence="2" id="KW-0547">Nucleotide-binding</keyword>
<dbReference type="Proteomes" id="UP000274131">
    <property type="component" value="Unassembled WGS sequence"/>
</dbReference>
<evidence type="ECO:0000313" key="5">
    <source>
        <dbReference type="EMBL" id="VDD87150.1"/>
    </source>
</evidence>
<organism evidence="7">
    <name type="scientific">Enterobius vermicularis</name>
    <name type="common">Human pinworm</name>
    <dbReference type="NCBI Taxonomy" id="51028"/>
    <lineage>
        <taxon>Eukaryota</taxon>
        <taxon>Metazoa</taxon>
        <taxon>Ecdysozoa</taxon>
        <taxon>Nematoda</taxon>
        <taxon>Chromadorea</taxon>
        <taxon>Rhabditida</taxon>
        <taxon>Spirurina</taxon>
        <taxon>Oxyuridomorpha</taxon>
        <taxon>Oxyuroidea</taxon>
        <taxon>Oxyuridae</taxon>
        <taxon>Enterobius</taxon>
    </lineage>
</organism>
<dbReference type="PROSITE" id="PS51421">
    <property type="entry name" value="RAS"/>
    <property type="match status" value="1"/>
</dbReference>
<dbReference type="Pfam" id="PF00071">
    <property type="entry name" value="Ras"/>
    <property type="match status" value="1"/>
</dbReference>
<dbReference type="Gene3D" id="3.40.50.300">
    <property type="entry name" value="P-loop containing nucleotide triphosphate hydrolases"/>
    <property type="match status" value="1"/>
</dbReference>
<dbReference type="PRINTS" id="PR00449">
    <property type="entry name" value="RASTRNSFRMNG"/>
</dbReference>
<dbReference type="GO" id="GO:0003924">
    <property type="term" value="F:GTPase activity"/>
    <property type="evidence" value="ECO:0007669"/>
    <property type="project" value="InterPro"/>
</dbReference>
<dbReference type="SMART" id="SM00174">
    <property type="entry name" value="RHO"/>
    <property type="match status" value="1"/>
</dbReference>
<name>A0A0N4UYD5_ENTVE</name>
<proteinExistence type="inferred from homology"/>
<dbReference type="InterPro" id="IPR027417">
    <property type="entry name" value="P-loop_NTPase"/>
</dbReference>
<keyword evidence="3" id="KW-0342">GTP-binding</keyword>